<evidence type="ECO:0000256" key="7">
    <source>
        <dbReference type="SAM" id="Phobius"/>
    </source>
</evidence>
<keyword evidence="3" id="KW-0813">Transport</keyword>
<organism evidence="9 10">
    <name type="scientific">Sungouiella intermedia</name>
    <dbReference type="NCBI Taxonomy" id="45354"/>
    <lineage>
        <taxon>Eukaryota</taxon>
        <taxon>Fungi</taxon>
        <taxon>Dikarya</taxon>
        <taxon>Ascomycota</taxon>
        <taxon>Saccharomycotina</taxon>
        <taxon>Pichiomycetes</taxon>
        <taxon>Metschnikowiaceae</taxon>
        <taxon>Sungouiella</taxon>
    </lineage>
</organism>
<dbReference type="InterPro" id="IPR050524">
    <property type="entry name" value="APC_YAT"/>
</dbReference>
<dbReference type="PANTHER" id="PTHR43341">
    <property type="entry name" value="AMINO ACID PERMEASE"/>
    <property type="match status" value="1"/>
</dbReference>
<dbReference type="GO" id="GO:0015171">
    <property type="term" value="F:amino acid transmembrane transporter activity"/>
    <property type="evidence" value="ECO:0007669"/>
    <property type="project" value="TreeGrafter"/>
</dbReference>
<evidence type="ECO:0000259" key="8">
    <source>
        <dbReference type="Pfam" id="PF00324"/>
    </source>
</evidence>
<keyword evidence="4 7" id="KW-0812">Transmembrane</keyword>
<dbReference type="Gene3D" id="1.20.1740.10">
    <property type="entry name" value="Amino acid/polyamine transporter I"/>
    <property type="match status" value="1"/>
</dbReference>
<reference evidence="9 10" key="1">
    <citation type="submission" date="2016-10" db="EMBL/GenBank/DDBJ databases">
        <authorList>
            <person name="de Groot N.N."/>
        </authorList>
    </citation>
    <scope>NUCLEOTIDE SEQUENCE [LARGE SCALE GENOMIC DNA]</scope>
    <source>
        <strain evidence="9 10">CBS 141442</strain>
    </source>
</reference>
<dbReference type="PANTHER" id="PTHR43341:SF36">
    <property type="entry name" value="PROLINE-SPECIFIC PERMEASE"/>
    <property type="match status" value="1"/>
</dbReference>
<feature type="transmembrane region" description="Helical" evidence="7">
    <location>
        <begin position="340"/>
        <end position="361"/>
    </location>
</feature>
<sequence>MTKSKETTQVQVEPMDERKVGINDSLSATLSRFRDLDDGPGTRRGLKSRHIQLIALGGAIGTGLFVGSGGGLATSGPAGLLVGYLVVALFVWFIMNMMSEMVTLLPLPGEGTLYAMSRRYVGRSFSFTTGWNIYYAQAMIPPTEITACAFVIEYWSSANPAIWISIFLVITILINVLPVNFFGESEFYVCIIKILCITGLIILGIVIFFGGGPKQHGVLGFKYWKDPGAFVDHLVPGSTGKFLACWTGIIKAGFAFILSPELITSCSLEAEYPRRNLPIVCRRFIYRLFVFYILGVLVIGVIVASDDDGLMGAIKSGSSSAKASPFVIGMTNVGIHTLPHIINACILTSAYSCGAGMLYGASRGLYSMALQGDAPKVFAKTNRWGVPIYAVAVSALFNFLAYLNCSNSASQVFSWLSNIATIAGFISWMFVAITYIRYRKVIEYHNLTDRVPYRPPLQMIGAYSAAIFFFILTLTNGYAVFIKGNWDTSNFFSSYITLLVVVVIYIISLTLFKEWGKWQKHPSEVYMLDVLELADAEEEEHKAEFDAKMETRNGFGWKIFYSIL</sequence>
<evidence type="ECO:0000256" key="6">
    <source>
        <dbReference type="ARBA" id="ARBA00023136"/>
    </source>
</evidence>
<dbReference type="FunFam" id="1.20.1740.10:FF:000001">
    <property type="entry name" value="Amino acid permease"/>
    <property type="match status" value="1"/>
</dbReference>
<comment type="similarity">
    <text evidence="2">Belongs to the amino acid-polyamine-organocation (APC) superfamily. YAT (TC 2.A.3.10) family.</text>
</comment>
<feature type="transmembrane region" description="Helical" evidence="7">
    <location>
        <begin position="415"/>
        <end position="436"/>
    </location>
</feature>
<feature type="transmembrane region" description="Helical" evidence="7">
    <location>
        <begin position="187"/>
        <end position="209"/>
    </location>
</feature>
<evidence type="ECO:0000313" key="10">
    <source>
        <dbReference type="Proteomes" id="UP000182334"/>
    </source>
</evidence>
<dbReference type="GO" id="GO:0016020">
    <property type="term" value="C:membrane"/>
    <property type="evidence" value="ECO:0007669"/>
    <property type="project" value="UniProtKB-SubCell"/>
</dbReference>
<feature type="transmembrane region" description="Helical" evidence="7">
    <location>
        <begin position="284"/>
        <end position="304"/>
    </location>
</feature>
<dbReference type="Proteomes" id="UP000182334">
    <property type="component" value="Chromosome I"/>
</dbReference>
<dbReference type="AlphaFoldDB" id="A0A1L0CUY9"/>
<comment type="subcellular location">
    <subcellularLocation>
        <location evidence="1">Membrane</location>
        <topology evidence="1">Multi-pass membrane protein</topology>
    </subcellularLocation>
</comment>
<evidence type="ECO:0000256" key="1">
    <source>
        <dbReference type="ARBA" id="ARBA00004141"/>
    </source>
</evidence>
<accession>A0A1L0CUY9</accession>
<evidence type="ECO:0000256" key="2">
    <source>
        <dbReference type="ARBA" id="ARBA00006983"/>
    </source>
</evidence>
<dbReference type="STRING" id="45354.A0A1L0CUY9"/>
<proteinExistence type="inferred from homology"/>
<feature type="transmembrane region" description="Helical" evidence="7">
    <location>
        <begin position="53"/>
        <end position="72"/>
    </location>
</feature>
<dbReference type="PIRSF" id="PIRSF006060">
    <property type="entry name" value="AA_transporter"/>
    <property type="match status" value="1"/>
</dbReference>
<feature type="domain" description="Amino acid permease/ SLC12A" evidence="8">
    <location>
        <begin position="50"/>
        <end position="518"/>
    </location>
</feature>
<feature type="transmembrane region" description="Helical" evidence="7">
    <location>
        <begin position="457"/>
        <end position="480"/>
    </location>
</feature>
<evidence type="ECO:0000313" key="9">
    <source>
        <dbReference type="EMBL" id="SGZ46889.1"/>
    </source>
</evidence>
<keyword evidence="6 7" id="KW-0472">Membrane</keyword>
<name>A0A1L0CUY9_9ASCO</name>
<feature type="transmembrane region" description="Helical" evidence="7">
    <location>
        <begin position="78"/>
        <end position="95"/>
    </location>
</feature>
<keyword evidence="5 7" id="KW-1133">Transmembrane helix</keyword>
<dbReference type="Pfam" id="PF00324">
    <property type="entry name" value="AA_permease"/>
    <property type="match status" value="1"/>
</dbReference>
<dbReference type="OrthoDB" id="3900342at2759"/>
<gene>
    <name evidence="9" type="ORF">SAMEA4029010_CIC11G00000005092</name>
</gene>
<feature type="transmembrane region" description="Helical" evidence="7">
    <location>
        <begin position="161"/>
        <end position="181"/>
    </location>
</feature>
<feature type="transmembrane region" description="Helical" evidence="7">
    <location>
        <begin position="492"/>
        <end position="512"/>
    </location>
</feature>
<dbReference type="InterPro" id="IPR004841">
    <property type="entry name" value="AA-permease/SLC12A_dom"/>
</dbReference>
<keyword evidence="10" id="KW-1185">Reference proteome</keyword>
<evidence type="ECO:0000256" key="5">
    <source>
        <dbReference type="ARBA" id="ARBA00022989"/>
    </source>
</evidence>
<evidence type="ECO:0000256" key="3">
    <source>
        <dbReference type="ARBA" id="ARBA00022448"/>
    </source>
</evidence>
<protein>
    <submittedName>
        <fullName evidence="9">CIC11C00000005092</fullName>
    </submittedName>
</protein>
<dbReference type="EMBL" id="LT635756">
    <property type="protein sequence ID" value="SGZ46889.1"/>
    <property type="molecule type" value="Genomic_DNA"/>
</dbReference>
<feature type="transmembrane region" description="Helical" evidence="7">
    <location>
        <begin position="382"/>
        <end position="403"/>
    </location>
</feature>
<evidence type="ECO:0000256" key="4">
    <source>
        <dbReference type="ARBA" id="ARBA00022692"/>
    </source>
</evidence>